<organism evidence="1 2">
    <name type="scientific">Trifolium medium</name>
    <dbReference type="NCBI Taxonomy" id="97028"/>
    <lineage>
        <taxon>Eukaryota</taxon>
        <taxon>Viridiplantae</taxon>
        <taxon>Streptophyta</taxon>
        <taxon>Embryophyta</taxon>
        <taxon>Tracheophyta</taxon>
        <taxon>Spermatophyta</taxon>
        <taxon>Magnoliopsida</taxon>
        <taxon>eudicotyledons</taxon>
        <taxon>Gunneridae</taxon>
        <taxon>Pentapetalae</taxon>
        <taxon>rosids</taxon>
        <taxon>fabids</taxon>
        <taxon>Fabales</taxon>
        <taxon>Fabaceae</taxon>
        <taxon>Papilionoideae</taxon>
        <taxon>50 kb inversion clade</taxon>
        <taxon>NPAAA clade</taxon>
        <taxon>Hologalegina</taxon>
        <taxon>IRL clade</taxon>
        <taxon>Trifolieae</taxon>
        <taxon>Trifolium</taxon>
    </lineage>
</organism>
<name>A0A392SB35_9FABA</name>
<reference evidence="1 2" key="1">
    <citation type="journal article" date="2018" name="Front. Plant Sci.">
        <title>Red Clover (Trifolium pratense) and Zigzag Clover (T. medium) - A Picture of Genomic Similarities and Differences.</title>
        <authorList>
            <person name="Dluhosova J."/>
            <person name="Istvanek J."/>
            <person name="Nedelnik J."/>
            <person name="Repkova J."/>
        </authorList>
    </citation>
    <scope>NUCLEOTIDE SEQUENCE [LARGE SCALE GENOMIC DNA]</scope>
    <source>
        <strain evidence="2">cv. 10/8</strain>
        <tissue evidence="1">Leaf</tissue>
    </source>
</reference>
<dbReference type="EMBL" id="LXQA010352879">
    <property type="protein sequence ID" value="MCI46111.1"/>
    <property type="molecule type" value="Genomic_DNA"/>
</dbReference>
<dbReference type="AlphaFoldDB" id="A0A392SB35"/>
<sequence>LQLPTTTSLSSAPESWAVPPHIKLPKEASKLSCLNNSISSITVVPLTANPATSVPLTRNTVTPL</sequence>
<proteinExistence type="predicted"/>
<protein>
    <submittedName>
        <fullName evidence="1">Uncharacterized protein</fullName>
    </submittedName>
</protein>
<keyword evidence="2" id="KW-1185">Reference proteome</keyword>
<comment type="caution">
    <text evidence="1">The sequence shown here is derived from an EMBL/GenBank/DDBJ whole genome shotgun (WGS) entry which is preliminary data.</text>
</comment>
<dbReference type="Proteomes" id="UP000265520">
    <property type="component" value="Unassembled WGS sequence"/>
</dbReference>
<accession>A0A392SB35</accession>
<evidence type="ECO:0000313" key="2">
    <source>
        <dbReference type="Proteomes" id="UP000265520"/>
    </source>
</evidence>
<feature type="non-terminal residue" evidence="1">
    <location>
        <position position="1"/>
    </location>
</feature>
<evidence type="ECO:0000313" key="1">
    <source>
        <dbReference type="EMBL" id="MCI46111.1"/>
    </source>
</evidence>